<dbReference type="GO" id="GO:0005886">
    <property type="term" value="C:plasma membrane"/>
    <property type="evidence" value="ECO:0007669"/>
    <property type="project" value="UniProtKB-SubCell"/>
</dbReference>
<evidence type="ECO:0000313" key="8">
    <source>
        <dbReference type="EMBL" id="GAF45550.1"/>
    </source>
</evidence>
<proteinExistence type="predicted"/>
<feature type="transmembrane region" description="Helical" evidence="6">
    <location>
        <begin position="357"/>
        <end position="378"/>
    </location>
</feature>
<evidence type="ECO:0000256" key="1">
    <source>
        <dbReference type="ARBA" id="ARBA00004651"/>
    </source>
</evidence>
<feature type="transmembrane region" description="Helical" evidence="6">
    <location>
        <begin position="186"/>
        <end position="208"/>
    </location>
</feature>
<keyword evidence="3 6" id="KW-0812">Transmembrane</keyword>
<feature type="transmembrane region" description="Helical" evidence="6">
    <location>
        <begin position="99"/>
        <end position="118"/>
    </location>
</feature>
<dbReference type="PANTHER" id="PTHR23511">
    <property type="entry name" value="SYNAPTIC VESICLE GLYCOPROTEIN 2"/>
    <property type="match status" value="1"/>
</dbReference>
<dbReference type="OrthoDB" id="9787026at2"/>
<dbReference type="GO" id="GO:0022857">
    <property type="term" value="F:transmembrane transporter activity"/>
    <property type="evidence" value="ECO:0007669"/>
    <property type="project" value="InterPro"/>
</dbReference>
<dbReference type="InterPro" id="IPR036259">
    <property type="entry name" value="MFS_trans_sf"/>
</dbReference>
<dbReference type="Pfam" id="PF00083">
    <property type="entry name" value="Sugar_tr"/>
    <property type="match status" value="1"/>
</dbReference>
<protein>
    <submittedName>
        <fullName evidence="8">Putative major facilitator superfamily transporter</fullName>
    </submittedName>
</protein>
<keyword evidence="5 6" id="KW-0472">Membrane</keyword>
<feature type="transmembrane region" description="Helical" evidence="6">
    <location>
        <begin position="421"/>
        <end position="440"/>
    </location>
</feature>
<keyword evidence="2" id="KW-0813">Transport</keyword>
<feature type="transmembrane region" description="Helical" evidence="6">
    <location>
        <begin position="332"/>
        <end position="351"/>
    </location>
</feature>
<reference evidence="8 9" key="1">
    <citation type="submission" date="2014-02" db="EMBL/GenBank/DDBJ databases">
        <title>Whole genome shotgun sequence of Rhodococcus wratislaviensis NBRC 100605.</title>
        <authorList>
            <person name="Hosoyama A."/>
            <person name="Tsuchikane K."/>
            <person name="Yoshida I."/>
            <person name="Ohji S."/>
            <person name="Ichikawa N."/>
            <person name="Yamazoe A."/>
            <person name="Fujita N."/>
        </authorList>
    </citation>
    <scope>NUCLEOTIDE SEQUENCE [LARGE SCALE GENOMIC DNA]</scope>
    <source>
        <strain evidence="8 9">NBRC 100605</strain>
    </source>
</reference>
<name>X0R3U1_RHOWR</name>
<evidence type="ECO:0000256" key="3">
    <source>
        <dbReference type="ARBA" id="ARBA00022692"/>
    </source>
</evidence>
<sequence>MTSPEIDTNSSRLVGSPTARLDRLPTTATHIFWILILGMGYLIETFDNTVFSYLAPSIRSEWNLSIESVGLVSSAVFVGMMIGAIGGGRLSDRVGRKPVLIWGSIFYSATSLMSALAPNFEILLLSRILTGIGVQAATGVIMVYVSEMFPRLSRGRFFAVMTSFGFIASPIASFTALAIAPTGVGAWRWVFALGTVGVFIAVAVAVGLPETVRWLVLKGREAQAAAVVERLEAKALRRGELAPIQPESPVVKQGSFRELFKPQYLQRVTVLGLTFAGLIFCLYGFVSWMPTVLVGRGMTKAEALSMASIITLGSITAGPIIFLVADRIERKTALLVEGLIGGAALVTFGFATDNSVMLIAGFVAQFALSANSTTFYTYIPEVFPTEVRGVGAGTVNGFARIAGIASGILVAAMYAHMGATLLYLILGIGLVLVGLGAFRFGPRTTRRSLETISPE</sequence>
<dbReference type="PROSITE" id="PS00216">
    <property type="entry name" value="SUGAR_TRANSPORT_1"/>
    <property type="match status" value="1"/>
</dbReference>
<feature type="transmembrane region" description="Helical" evidence="6">
    <location>
        <begin position="124"/>
        <end position="145"/>
    </location>
</feature>
<dbReference type="Gene3D" id="1.20.1250.20">
    <property type="entry name" value="MFS general substrate transporter like domains"/>
    <property type="match status" value="1"/>
</dbReference>
<evidence type="ECO:0000259" key="7">
    <source>
        <dbReference type="PROSITE" id="PS50850"/>
    </source>
</evidence>
<organism evidence="8 9">
    <name type="scientific">Rhodococcus wratislaviensis NBRC 100605</name>
    <dbReference type="NCBI Taxonomy" id="1219028"/>
    <lineage>
        <taxon>Bacteria</taxon>
        <taxon>Bacillati</taxon>
        <taxon>Actinomycetota</taxon>
        <taxon>Actinomycetes</taxon>
        <taxon>Mycobacteriales</taxon>
        <taxon>Nocardiaceae</taxon>
        <taxon>Rhodococcus</taxon>
    </lineage>
</organism>
<evidence type="ECO:0000256" key="2">
    <source>
        <dbReference type="ARBA" id="ARBA00022448"/>
    </source>
</evidence>
<dbReference type="InterPro" id="IPR005828">
    <property type="entry name" value="MFS_sugar_transport-like"/>
</dbReference>
<feature type="transmembrane region" description="Helical" evidence="6">
    <location>
        <begin position="306"/>
        <end position="325"/>
    </location>
</feature>
<keyword evidence="9" id="KW-1185">Reference proteome</keyword>
<feature type="transmembrane region" description="Helical" evidence="6">
    <location>
        <begin position="390"/>
        <end position="415"/>
    </location>
</feature>
<feature type="domain" description="Major facilitator superfamily (MFS) profile" evidence="7">
    <location>
        <begin position="33"/>
        <end position="445"/>
    </location>
</feature>
<dbReference type="PROSITE" id="PS50850">
    <property type="entry name" value="MFS"/>
    <property type="match status" value="1"/>
</dbReference>
<evidence type="ECO:0000256" key="4">
    <source>
        <dbReference type="ARBA" id="ARBA00022989"/>
    </source>
</evidence>
<gene>
    <name evidence="8" type="ORF">RW1_022_01300</name>
</gene>
<dbReference type="InterPro" id="IPR020846">
    <property type="entry name" value="MFS_dom"/>
</dbReference>
<dbReference type="CDD" id="cd17316">
    <property type="entry name" value="MFS_SV2_like"/>
    <property type="match status" value="1"/>
</dbReference>
<keyword evidence="4 6" id="KW-1133">Transmembrane helix</keyword>
<comment type="subcellular location">
    <subcellularLocation>
        <location evidence="1">Cell membrane</location>
        <topology evidence="1">Multi-pass membrane protein</topology>
    </subcellularLocation>
</comment>
<accession>X0R3U1</accession>
<feature type="transmembrane region" description="Helical" evidence="6">
    <location>
        <begin position="264"/>
        <end position="286"/>
    </location>
</feature>
<evidence type="ECO:0000256" key="6">
    <source>
        <dbReference type="SAM" id="Phobius"/>
    </source>
</evidence>
<evidence type="ECO:0000313" key="9">
    <source>
        <dbReference type="Proteomes" id="UP000019491"/>
    </source>
</evidence>
<comment type="caution">
    <text evidence="8">The sequence shown here is derived from an EMBL/GenBank/DDBJ whole genome shotgun (WGS) entry which is preliminary data.</text>
</comment>
<dbReference type="PANTHER" id="PTHR23511:SF34">
    <property type="entry name" value="SYNAPTIC VESICLE GLYCOPROTEIN 2"/>
    <property type="match status" value="1"/>
</dbReference>
<dbReference type="RefSeq" id="WP_063748219.1">
    <property type="nucleotide sequence ID" value="NZ_BAWF01000022.1"/>
</dbReference>
<dbReference type="EMBL" id="BAWF01000022">
    <property type="protein sequence ID" value="GAF45550.1"/>
    <property type="molecule type" value="Genomic_DNA"/>
</dbReference>
<dbReference type="SUPFAM" id="SSF103473">
    <property type="entry name" value="MFS general substrate transporter"/>
    <property type="match status" value="1"/>
</dbReference>
<feature type="transmembrane region" description="Helical" evidence="6">
    <location>
        <begin position="21"/>
        <end position="43"/>
    </location>
</feature>
<feature type="transmembrane region" description="Helical" evidence="6">
    <location>
        <begin position="157"/>
        <end position="180"/>
    </location>
</feature>
<dbReference type="InterPro" id="IPR005829">
    <property type="entry name" value="Sugar_transporter_CS"/>
</dbReference>
<feature type="transmembrane region" description="Helical" evidence="6">
    <location>
        <begin position="63"/>
        <end position="87"/>
    </location>
</feature>
<evidence type="ECO:0000256" key="5">
    <source>
        <dbReference type="ARBA" id="ARBA00023136"/>
    </source>
</evidence>
<dbReference type="Proteomes" id="UP000019491">
    <property type="component" value="Unassembled WGS sequence"/>
</dbReference>
<dbReference type="AlphaFoldDB" id="X0R3U1"/>